<organism evidence="1 2">
    <name type="scientific">Sulfuriferula plumbiphila</name>
    <dbReference type="NCBI Taxonomy" id="171865"/>
    <lineage>
        <taxon>Bacteria</taxon>
        <taxon>Pseudomonadati</taxon>
        <taxon>Pseudomonadota</taxon>
        <taxon>Betaproteobacteria</taxon>
        <taxon>Nitrosomonadales</taxon>
        <taxon>Sulfuricellaceae</taxon>
        <taxon>Sulfuriferula</taxon>
    </lineage>
</organism>
<dbReference type="AlphaFoldDB" id="A0A512L6Y6"/>
<proteinExistence type="predicted"/>
<evidence type="ECO:0000313" key="2">
    <source>
        <dbReference type="Proteomes" id="UP000321337"/>
    </source>
</evidence>
<gene>
    <name evidence="1" type="ORF">TPL01_13830</name>
</gene>
<evidence type="ECO:0000313" key="1">
    <source>
        <dbReference type="EMBL" id="GEP30245.1"/>
    </source>
</evidence>
<keyword evidence="2" id="KW-1185">Reference proteome</keyword>
<dbReference type="Proteomes" id="UP000321337">
    <property type="component" value="Unassembled WGS sequence"/>
</dbReference>
<sequence>MNGRRYNDNTGKQKNDFTIPAKFNAKFLRALSLEWTCSAAQDPFMTSITGSLPIRADEPG</sequence>
<protein>
    <submittedName>
        <fullName evidence="1">Uncharacterized protein</fullName>
    </submittedName>
</protein>
<accession>A0A512L6Y6</accession>
<comment type="caution">
    <text evidence="1">The sequence shown here is derived from an EMBL/GenBank/DDBJ whole genome shotgun (WGS) entry which is preliminary data.</text>
</comment>
<name>A0A512L6Y6_9PROT</name>
<dbReference type="EMBL" id="BKAD01000012">
    <property type="protein sequence ID" value="GEP30245.1"/>
    <property type="molecule type" value="Genomic_DNA"/>
</dbReference>
<reference evidence="1 2" key="1">
    <citation type="submission" date="2019-07" db="EMBL/GenBank/DDBJ databases">
        <title>Whole genome shotgun sequence of Thiobacillus plumbophilus NBRC 107929.</title>
        <authorList>
            <person name="Hosoyama A."/>
            <person name="Uohara A."/>
            <person name="Ohji S."/>
            <person name="Ichikawa N."/>
        </authorList>
    </citation>
    <scope>NUCLEOTIDE SEQUENCE [LARGE SCALE GENOMIC DNA]</scope>
    <source>
        <strain evidence="1 2">NBRC 107929</strain>
    </source>
</reference>